<evidence type="ECO:0000256" key="2">
    <source>
        <dbReference type="ARBA" id="ARBA00010692"/>
    </source>
</evidence>
<evidence type="ECO:0000256" key="4">
    <source>
        <dbReference type="ARBA" id="ARBA00022475"/>
    </source>
</evidence>
<dbReference type="GO" id="GO:0005886">
    <property type="term" value="C:plasma membrane"/>
    <property type="evidence" value="ECO:0007669"/>
    <property type="project" value="UniProtKB-SubCell"/>
</dbReference>
<dbReference type="InterPro" id="IPR003784">
    <property type="entry name" value="BioY"/>
</dbReference>
<dbReference type="HOGENOM" id="CLU_077931_0_1_9"/>
<dbReference type="PANTHER" id="PTHR34295">
    <property type="entry name" value="BIOTIN TRANSPORTER BIOY"/>
    <property type="match status" value="1"/>
</dbReference>
<feature type="transmembrane region" description="Helical" evidence="9">
    <location>
        <begin position="42"/>
        <end position="71"/>
    </location>
</feature>
<accession>F8FIE6</accession>
<comment type="similarity">
    <text evidence="2 8">Belongs to the BioY family.</text>
</comment>
<dbReference type="PANTHER" id="PTHR34295:SF4">
    <property type="entry name" value="BIOTIN TRANSPORTER BIOY-RELATED"/>
    <property type="match status" value="1"/>
</dbReference>
<dbReference type="EMBL" id="CP002869">
    <property type="protein sequence ID" value="AEI44689.1"/>
    <property type="molecule type" value="Genomic_DNA"/>
</dbReference>
<evidence type="ECO:0000256" key="5">
    <source>
        <dbReference type="ARBA" id="ARBA00022692"/>
    </source>
</evidence>
<dbReference type="KEGG" id="pms:KNP414_06165"/>
<keyword evidence="3 8" id="KW-0813">Transport</keyword>
<dbReference type="PIRSF" id="PIRSF016661">
    <property type="entry name" value="BioY"/>
    <property type="match status" value="1"/>
</dbReference>
<gene>
    <name evidence="10" type="ordered locus">KNP414_06165</name>
</gene>
<dbReference type="AlphaFoldDB" id="F8FIE6"/>
<evidence type="ECO:0000256" key="1">
    <source>
        <dbReference type="ARBA" id="ARBA00004651"/>
    </source>
</evidence>
<proteinExistence type="inferred from homology"/>
<keyword evidence="5 9" id="KW-0812">Transmembrane</keyword>
<keyword evidence="6 9" id="KW-1133">Transmembrane helix</keyword>
<evidence type="ECO:0000256" key="6">
    <source>
        <dbReference type="ARBA" id="ARBA00022989"/>
    </source>
</evidence>
<dbReference type="Pfam" id="PF02632">
    <property type="entry name" value="BioY"/>
    <property type="match status" value="1"/>
</dbReference>
<sequence>MKTSLSIRGLVFSTLFGALFVASSFFNIHLGFSPVPITFQNLVVMLAGLILGPVYGFISIGLVVLLTAAGLPLMHGNGGLTLLLGKTGGFIWAYPFAALLIGWVSERVQGRGVWAFVRLFLAAEVFGSLMLYVTGVPWLAHVANLPMQKAMVAACYPFLPGDAVKAVLAALIALQIRQVFPVSRLR</sequence>
<dbReference type="Gene3D" id="1.10.1760.20">
    <property type="match status" value="1"/>
</dbReference>
<comment type="subcellular location">
    <subcellularLocation>
        <location evidence="1 8">Cell membrane</location>
        <topology evidence="1 8">Multi-pass membrane protein</topology>
    </subcellularLocation>
</comment>
<dbReference type="GO" id="GO:0015225">
    <property type="term" value="F:biotin transmembrane transporter activity"/>
    <property type="evidence" value="ECO:0007669"/>
    <property type="project" value="UniProtKB-UniRule"/>
</dbReference>
<dbReference type="PATRIC" id="fig|1036673.3.peg.5729"/>
<reference evidence="10 11" key="2">
    <citation type="journal article" date="2013" name="Genome Announc.">
        <title>Genome Sequence of Growth-Improving Paenibacillus mucilaginosus Strain KNP414.</title>
        <authorList>
            <person name="Lu J.J."/>
            <person name="Wang J.F."/>
            <person name="Hu X.F."/>
        </authorList>
    </citation>
    <scope>NUCLEOTIDE SEQUENCE [LARGE SCALE GENOMIC DNA]</scope>
    <source>
        <strain evidence="10 11">KNP414</strain>
    </source>
</reference>
<protein>
    <recommendedName>
        <fullName evidence="8">Biotin transporter</fullName>
    </recommendedName>
</protein>
<feature type="transmembrane region" description="Helical" evidence="9">
    <location>
        <begin position="116"/>
        <end position="139"/>
    </location>
</feature>
<feature type="transmembrane region" description="Helical" evidence="9">
    <location>
        <begin position="83"/>
        <end position="104"/>
    </location>
</feature>
<evidence type="ECO:0000313" key="11">
    <source>
        <dbReference type="Proteomes" id="UP000006620"/>
    </source>
</evidence>
<evidence type="ECO:0000313" key="10">
    <source>
        <dbReference type="EMBL" id="AEI44689.1"/>
    </source>
</evidence>
<dbReference type="Proteomes" id="UP000006620">
    <property type="component" value="Chromosome"/>
</dbReference>
<reference evidence="11" key="1">
    <citation type="submission" date="2011-06" db="EMBL/GenBank/DDBJ databases">
        <title>Complete genome sequence of Paenibacillus mucilaginosus KNP414.</title>
        <authorList>
            <person name="Wang J."/>
            <person name="Hu S."/>
            <person name="Hu X."/>
            <person name="Zhang B."/>
            <person name="Dong D."/>
            <person name="Zhang S."/>
            <person name="Zhao K."/>
            <person name="Wu D."/>
        </authorList>
    </citation>
    <scope>NUCLEOTIDE SEQUENCE [LARGE SCALE GENOMIC DNA]</scope>
    <source>
        <strain evidence="11">KNP414</strain>
    </source>
</reference>
<keyword evidence="7 8" id="KW-0472">Membrane</keyword>
<evidence type="ECO:0000256" key="9">
    <source>
        <dbReference type="SAM" id="Phobius"/>
    </source>
</evidence>
<feature type="transmembrane region" description="Helical" evidence="9">
    <location>
        <begin position="6"/>
        <end position="30"/>
    </location>
</feature>
<name>F8FIE6_PAEMK</name>
<evidence type="ECO:0000256" key="7">
    <source>
        <dbReference type="ARBA" id="ARBA00023136"/>
    </source>
</evidence>
<evidence type="ECO:0000256" key="8">
    <source>
        <dbReference type="PIRNR" id="PIRNR016661"/>
    </source>
</evidence>
<dbReference type="RefSeq" id="WP_013919833.1">
    <property type="nucleotide sequence ID" value="NC_015690.1"/>
</dbReference>
<organism evidence="10 11">
    <name type="scientific">Paenibacillus mucilaginosus (strain KNP414)</name>
    <dbReference type="NCBI Taxonomy" id="1036673"/>
    <lineage>
        <taxon>Bacteria</taxon>
        <taxon>Bacillati</taxon>
        <taxon>Bacillota</taxon>
        <taxon>Bacilli</taxon>
        <taxon>Bacillales</taxon>
        <taxon>Paenibacillaceae</taxon>
        <taxon>Paenibacillus</taxon>
    </lineage>
</organism>
<feature type="transmembrane region" description="Helical" evidence="9">
    <location>
        <begin position="151"/>
        <end position="176"/>
    </location>
</feature>
<keyword evidence="4 8" id="KW-1003">Cell membrane</keyword>
<evidence type="ECO:0000256" key="3">
    <source>
        <dbReference type="ARBA" id="ARBA00022448"/>
    </source>
</evidence>